<evidence type="ECO:0000259" key="2">
    <source>
        <dbReference type="Pfam" id="PF01266"/>
    </source>
</evidence>
<sequence>MQIDAAALASLSRVPGFPSRTAPFPPALAPTLAPLPSFWTAHYTSPFQDTGATDPLPHEADVVVIGSGLTGVSAVDELVRLHLASSSSEHTREEEQPTLRIVVLEARTFCSGATGRNGGHLTAYPIARFGTLCARWGVDEAKRAVRLEEEGVRWVLDGCEREDWTEDVELRSGKGTLVMFDTPEQVHEVEVQLALAAEAGEDVGQARWVSSKEAMETYGAKTFRALLVPGNTLYPLKLVTKLFGRASSRVEEAAATTAAAGHRSPISLDLYTHCLVDAVEQSPDLRPASKPTWLVRTARGTIKTSHVLHATNAYASHALPSLASPSFSAGRKLPTRAQMLELVPSTPPKREEAWANAFSSENAPRNSTYFFQRAVKETQKGGGEGNVQGGEILIGGMRERVPGMEWGVADDGALNPVVGDALRGAVGDMFPSRFGHEGEGLRVGMEWTGVLGYREEGNPMVGPIHIDGEKQDGQWIATSDGVGRPDTRLDEEGEVEGGWLWPACAICEISAPTSLPPEDRSSGRVHLLRAASSSSSSSSSSRDEYRPSHTRSRSPAAPRLASPPVRHPRRTMRWTAEECADVLAVGDAYIEPGGNMGLGWEELRSKLTSAARERSVGAVKSKYLQLTKERKKEDDALGEGQASVERERKGDLVVSEEEAGPSVLVPVSSGPLSPSAQLLVDRTVAATHAYIAGAANPFADPPPPPPSAEWTIGEDAALLTAMCTAPIPLNWQRPAALISPIAQRLTVVLVQALQTLNLPTPQQVIPVAPPAPRPSLVPPPAALLTRSVPLPLAFVPVAAPFVTPASTGTSAFVPPRSTTSDSSGSTSSIATPFHTAPSTSPTTSLSFSSTNAGQAHLSPDRETTSALSLSPEQPILLVSRPPPPQTSGLSASRGVGAAIPPFPARTSPTFVPAATAAGPSGLGPSNLRSMQVEAVSSAARRPTMSLGPMPDDAPAEQQQQQVNDPDWALREKVKRHLGGASARPAAQTSPSEPRESAKGVLRDEDGEDGEGEDGDVALPFALPGMVVTPKATAAPPPATPLAKDGGKKREREGEKGETTKQEKRVKFAVDADDDDGRAR</sequence>
<dbReference type="Proteomes" id="UP001342314">
    <property type="component" value="Unassembled WGS sequence"/>
</dbReference>
<reference evidence="3 4" key="1">
    <citation type="submission" date="2021-12" db="EMBL/GenBank/DDBJ databases">
        <title>High titer production of polyol ester of fatty acids by Rhodotorula paludigena BS15 towards product separation-free biomass refinery.</title>
        <authorList>
            <person name="Mano J."/>
            <person name="Ono H."/>
            <person name="Tanaka T."/>
            <person name="Naito K."/>
            <person name="Sushida H."/>
            <person name="Ike M."/>
            <person name="Tokuyasu K."/>
            <person name="Kitaoka M."/>
        </authorList>
    </citation>
    <scope>NUCLEOTIDE SEQUENCE [LARGE SCALE GENOMIC DNA]</scope>
    <source>
        <strain evidence="3 4">BS15</strain>
    </source>
</reference>
<dbReference type="InterPro" id="IPR006076">
    <property type="entry name" value="FAD-dep_OxRdtase"/>
</dbReference>
<evidence type="ECO:0000313" key="4">
    <source>
        <dbReference type="Proteomes" id="UP001342314"/>
    </source>
</evidence>
<feature type="region of interest" description="Disordered" evidence="1">
    <location>
        <begin position="976"/>
        <end position="1079"/>
    </location>
</feature>
<evidence type="ECO:0000313" key="3">
    <source>
        <dbReference type="EMBL" id="GJN94061.1"/>
    </source>
</evidence>
<feature type="compositionally biased region" description="Basic and acidic residues" evidence="1">
    <location>
        <begin position="1044"/>
        <end position="1069"/>
    </location>
</feature>
<dbReference type="EMBL" id="BQKY01000016">
    <property type="protein sequence ID" value="GJN94061.1"/>
    <property type="molecule type" value="Genomic_DNA"/>
</dbReference>
<comment type="caution">
    <text evidence="3">The sequence shown here is derived from an EMBL/GenBank/DDBJ whole genome shotgun (WGS) entry which is preliminary data.</text>
</comment>
<feature type="compositionally biased region" description="Acidic residues" evidence="1">
    <location>
        <begin position="1004"/>
        <end position="1015"/>
    </location>
</feature>
<dbReference type="AlphaFoldDB" id="A0AAV5GX41"/>
<feature type="compositionally biased region" description="Basic and acidic residues" evidence="1">
    <location>
        <begin position="992"/>
        <end position="1003"/>
    </location>
</feature>
<dbReference type="PANTHER" id="PTHR13847">
    <property type="entry name" value="SARCOSINE DEHYDROGENASE-RELATED"/>
    <property type="match status" value="1"/>
</dbReference>
<name>A0AAV5GX41_9BASI</name>
<dbReference type="PANTHER" id="PTHR13847:SF260">
    <property type="entry name" value="FAD DEPENDENT OXIDOREDUCTASE DOMAIN-CONTAINING PROTEIN"/>
    <property type="match status" value="1"/>
</dbReference>
<dbReference type="Gene3D" id="3.50.50.60">
    <property type="entry name" value="FAD/NAD(P)-binding domain"/>
    <property type="match status" value="1"/>
</dbReference>
<feature type="compositionally biased region" description="Low complexity" evidence="1">
    <location>
        <begin position="817"/>
        <end position="850"/>
    </location>
</feature>
<dbReference type="Gene3D" id="3.30.9.10">
    <property type="entry name" value="D-Amino Acid Oxidase, subunit A, domain 2"/>
    <property type="match status" value="1"/>
</dbReference>
<feature type="region of interest" description="Disordered" evidence="1">
    <location>
        <begin position="931"/>
        <end position="962"/>
    </location>
</feature>
<proteinExistence type="predicted"/>
<dbReference type="InterPro" id="IPR036188">
    <property type="entry name" value="FAD/NAD-bd_sf"/>
</dbReference>
<accession>A0AAV5GX41</accession>
<feature type="compositionally biased region" description="Low complexity" evidence="1">
    <location>
        <begin position="553"/>
        <end position="564"/>
    </location>
</feature>
<evidence type="ECO:0000256" key="1">
    <source>
        <dbReference type="SAM" id="MobiDB-lite"/>
    </source>
</evidence>
<gene>
    <name evidence="3" type="ORF">Rhopal_007125-T1</name>
</gene>
<feature type="region of interest" description="Disordered" evidence="1">
    <location>
        <begin position="630"/>
        <end position="657"/>
    </location>
</feature>
<dbReference type="Pfam" id="PF01266">
    <property type="entry name" value="DAO"/>
    <property type="match status" value="1"/>
</dbReference>
<feature type="region of interest" description="Disordered" evidence="1">
    <location>
        <begin position="513"/>
        <end position="573"/>
    </location>
</feature>
<dbReference type="SUPFAM" id="SSF51905">
    <property type="entry name" value="FAD/NAD(P)-binding domain"/>
    <property type="match status" value="1"/>
</dbReference>
<dbReference type="GO" id="GO:0005737">
    <property type="term" value="C:cytoplasm"/>
    <property type="evidence" value="ECO:0007669"/>
    <property type="project" value="TreeGrafter"/>
</dbReference>
<feature type="domain" description="FAD dependent oxidoreductase" evidence="2">
    <location>
        <begin position="61"/>
        <end position="479"/>
    </location>
</feature>
<feature type="compositionally biased region" description="Acidic residues" evidence="1">
    <location>
        <begin position="1070"/>
        <end position="1079"/>
    </location>
</feature>
<protein>
    <recommendedName>
        <fullName evidence="2">FAD dependent oxidoreductase domain-containing protein</fullName>
    </recommendedName>
</protein>
<feature type="region of interest" description="Disordered" evidence="1">
    <location>
        <begin position="806"/>
        <end position="869"/>
    </location>
</feature>
<organism evidence="3 4">
    <name type="scientific">Rhodotorula paludigena</name>
    <dbReference type="NCBI Taxonomy" id="86838"/>
    <lineage>
        <taxon>Eukaryota</taxon>
        <taxon>Fungi</taxon>
        <taxon>Dikarya</taxon>
        <taxon>Basidiomycota</taxon>
        <taxon>Pucciniomycotina</taxon>
        <taxon>Microbotryomycetes</taxon>
        <taxon>Sporidiobolales</taxon>
        <taxon>Sporidiobolaceae</taxon>
        <taxon>Rhodotorula</taxon>
    </lineage>
</organism>
<keyword evidence="4" id="KW-1185">Reference proteome</keyword>